<feature type="transmembrane region" description="Helical" evidence="8">
    <location>
        <begin position="268"/>
        <end position="289"/>
    </location>
</feature>
<keyword evidence="4" id="KW-1003">Cell membrane</keyword>
<evidence type="ECO:0000256" key="6">
    <source>
        <dbReference type="ARBA" id="ARBA00022989"/>
    </source>
</evidence>
<dbReference type="EMBL" id="JAVRIB010000018">
    <property type="protein sequence ID" value="MDT0636099.1"/>
    <property type="molecule type" value="Genomic_DNA"/>
</dbReference>
<dbReference type="Pfam" id="PF03547">
    <property type="entry name" value="Mem_trans"/>
    <property type="match status" value="2"/>
</dbReference>
<evidence type="ECO:0000256" key="7">
    <source>
        <dbReference type="ARBA" id="ARBA00023136"/>
    </source>
</evidence>
<evidence type="ECO:0000313" key="10">
    <source>
        <dbReference type="Proteomes" id="UP001251857"/>
    </source>
</evidence>
<dbReference type="Gene3D" id="1.20.1530.20">
    <property type="match status" value="1"/>
</dbReference>
<evidence type="ECO:0000256" key="8">
    <source>
        <dbReference type="SAM" id="Phobius"/>
    </source>
</evidence>
<keyword evidence="5 8" id="KW-0812">Transmembrane</keyword>
<name>A0ABU3C3G7_9GAMM</name>
<evidence type="ECO:0000256" key="4">
    <source>
        <dbReference type="ARBA" id="ARBA00022475"/>
    </source>
</evidence>
<reference evidence="9 10" key="1">
    <citation type="submission" date="2023-09" db="EMBL/GenBank/DDBJ databases">
        <authorList>
            <person name="Rey-Velasco X."/>
        </authorList>
    </citation>
    <scope>NUCLEOTIDE SEQUENCE [LARGE SCALE GENOMIC DNA]</scope>
    <source>
        <strain evidence="9 10">W335</strain>
    </source>
</reference>
<feature type="transmembrane region" description="Helical" evidence="8">
    <location>
        <begin position="208"/>
        <end position="230"/>
    </location>
</feature>
<feature type="transmembrane region" description="Helical" evidence="8">
    <location>
        <begin position="236"/>
        <end position="256"/>
    </location>
</feature>
<keyword evidence="10" id="KW-1185">Reference proteome</keyword>
<proteinExistence type="inferred from homology"/>
<comment type="similarity">
    <text evidence="2">Belongs to the auxin efflux carrier (TC 2.A.69) family.</text>
</comment>
<feature type="transmembrane region" description="Helical" evidence="8">
    <location>
        <begin position="63"/>
        <end position="82"/>
    </location>
</feature>
<evidence type="ECO:0000256" key="1">
    <source>
        <dbReference type="ARBA" id="ARBA00004651"/>
    </source>
</evidence>
<keyword evidence="3" id="KW-0813">Transport</keyword>
<dbReference type="Proteomes" id="UP001251857">
    <property type="component" value="Unassembled WGS sequence"/>
</dbReference>
<evidence type="ECO:0000313" key="9">
    <source>
        <dbReference type="EMBL" id="MDT0636099.1"/>
    </source>
</evidence>
<dbReference type="RefSeq" id="WP_311653995.1">
    <property type="nucleotide sequence ID" value="NZ_JAVRIB010000018.1"/>
</dbReference>
<gene>
    <name evidence="9" type="ORF">RM532_14185</name>
</gene>
<comment type="caution">
    <text evidence="9">The sequence shown here is derived from an EMBL/GenBank/DDBJ whole genome shotgun (WGS) entry which is preliminary data.</text>
</comment>
<dbReference type="PANTHER" id="PTHR36838">
    <property type="entry name" value="AUXIN EFFLUX CARRIER FAMILY PROTEIN"/>
    <property type="match status" value="1"/>
</dbReference>
<feature type="transmembrane region" description="Helical" evidence="8">
    <location>
        <begin position="177"/>
        <end position="196"/>
    </location>
</feature>
<evidence type="ECO:0000256" key="3">
    <source>
        <dbReference type="ARBA" id="ARBA00022448"/>
    </source>
</evidence>
<accession>A0ABU3C3G7</accession>
<dbReference type="InterPro" id="IPR038770">
    <property type="entry name" value="Na+/solute_symporter_sf"/>
</dbReference>
<feature type="transmembrane region" description="Helical" evidence="8">
    <location>
        <begin position="152"/>
        <end position="171"/>
    </location>
</feature>
<dbReference type="PANTHER" id="PTHR36838:SF1">
    <property type="entry name" value="SLR1864 PROTEIN"/>
    <property type="match status" value="1"/>
</dbReference>
<evidence type="ECO:0000256" key="5">
    <source>
        <dbReference type="ARBA" id="ARBA00022692"/>
    </source>
</evidence>
<feature type="transmembrane region" description="Helical" evidence="8">
    <location>
        <begin position="5"/>
        <end position="23"/>
    </location>
</feature>
<feature type="transmembrane region" description="Helical" evidence="8">
    <location>
        <begin position="35"/>
        <end position="51"/>
    </location>
</feature>
<keyword evidence="7 8" id="KW-0472">Membrane</keyword>
<protein>
    <submittedName>
        <fullName evidence="9">AEC family transporter</fullName>
    </submittedName>
</protein>
<organism evidence="9 10">
    <name type="scientific">Spectribacter hydrogenoxidans</name>
    <dbReference type="NCBI Taxonomy" id="3075608"/>
    <lineage>
        <taxon>Bacteria</taxon>
        <taxon>Pseudomonadati</taxon>
        <taxon>Pseudomonadota</taxon>
        <taxon>Gammaproteobacteria</taxon>
        <taxon>Salinisphaerales</taxon>
        <taxon>Salinisphaeraceae</taxon>
        <taxon>Spectribacter</taxon>
    </lineage>
</organism>
<dbReference type="InterPro" id="IPR004776">
    <property type="entry name" value="Mem_transp_PIN-like"/>
</dbReference>
<comment type="subcellular location">
    <subcellularLocation>
        <location evidence="1">Cell membrane</location>
        <topology evidence="1">Multi-pass membrane protein</topology>
    </subcellularLocation>
</comment>
<sequence length="290" mass="31008">MIRQLLEITVPVFGIVLLSFAYGRWRPTEMGTANRLNIVLFIPALIFHALTERTGEDLPFTQLTLATLVIVLGSGLIAWSLARLAGWQPSTLVPPAMFNNSGNMGLPLAVLAFGADSLPAAVVLLVVTNVLQFTVGLWVLQGRLDLPGLMRHPMLLATAAGLIALALDWRIPAMIEPGVRMLGDVAIPLMLVALGMRLSEGGIDEWRLGLVGGLLTPFTGLLIAIPWVWWTQPAPPLDALIILYAALPPAVMNYMLAEQAGRDPSAVAAIVAIGNALALIVIPVTLVFIL</sequence>
<keyword evidence="6 8" id="KW-1133">Transmembrane helix</keyword>
<evidence type="ECO:0000256" key="2">
    <source>
        <dbReference type="ARBA" id="ARBA00010145"/>
    </source>
</evidence>